<dbReference type="SMART" id="SM00291">
    <property type="entry name" value="ZnF_ZZ"/>
    <property type="match status" value="2"/>
</dbReference>
<keyword evidence="7" id="KW-1185">Reference proteome</keyword>
<sequence length="347" mass="39194">MSQKYRLSPRPEAPTPPLLDLQNNPTPLLNSFADGVFNYLDHACEPKGSRLLEQNKIAAMHSFILPHEHHVKMQEFRPVLYNSYYMAFAVETSFGDNGPAVTRLGFHTYLRAMIMSDPDEAFKNFSTLNQAMQLGHQFDRSQFLRVADPKAKNIDKRLKEYISKVLTDIGLKVYQDGFCDICFNTIGHSYQSCLDCSDYAVCEECFTLAPKRHISGHRFESIGSTEASEDMVHEDITCDICCNGIVGVRHKCQNCDDYDLCQGCLVLAPERHTSGHIFKAIKRSESHQERVNELINMMTSMADTQFARNAAQSEHLGRIGTGVCYSCGYKRCRCGGNYDVHDLMGSI</sequence>
<dbReference type="Proteomes" id="UP000243308">
    <property type="component" value="Unassembled WGS sequence"/>
</dbReference>
<dbReference type="InterPro" id="IPR000433">
    <property type="entry name" value="Znf_ZZ"/>
</dbReference>
<evidence type="ECO:0000256" key="2">
    <source>
        <dbReference type="ARBA" id="ARBA00022771"/>
    </source>
</evidence>
<evidence type="ECO:0000313" key="6">
    <source>
        <dbReference type="EMBL" id="KFH61807.1"/>
    </source>
</evidence>
<organism evidence="6 7">
    <name type="scientific">Podila verticillata NRRL 6337</name>
    <dbReference type="NCBI Taxonomy" id="1069443"/>
    <lineage>
        <taxon>Eukaryota</taxon>
        <taxon>Fungi</taxon>
        <taxon>Fungi incertae sedis</taxon>
        <taxon>Mucoromycota</taxon>
        <taxon>Mortierellomycotina</taxon>
        <taxon>Mortierellomycetes</taxon>
        <taxon>Mortierellales</taxon>
        <taxon>Mortierellaceae</taxon>
        <taxon>Podila</taxon>
    </lineage>
</organism>
<dbReference type="InterPro" id="IPR052260">
    <property type="entry name" value="Autophagy_Rcpt_SigReg"/>
</dbReference>
<reference evidence="6 7" key="1">
    <citation type="submission" date="2011-02" db="EMBL/GenBank/DDBJ databases">
        <title>The Genome Sequence of Mortierella verticillata NRRL 6337.</title>
        <authorList>
            <consortium name="The Broad Institute Genome Sequencing Platform"/>
            <person name="Russ C."/>
            <person name="Cuomo C."/>
            <person name="Burger G."/>
            <person name="Gray M.W."/>
            <person name="Holland P.W.H."/>
            <person name="King N."/>
            <person name="Lang F.B.F."/>
            <person name="Roger A.J."/>
            <person name="Ruiz-Trillo I."/>
            <person name="Young S.K."/>
            <person name="Zeng Q."/>
            <person name="Gargeya S."/>
            <person name="Alvarado L."/>
            <person name="Berlin A."/>
            <person name="Chapman S.B."/>
            <person name="Chen Z."/>
            <person name="Freedman E."/>
            <person name="Gellesch M."/>
            <person name="Goldberg J."/>
            <person name="Griggs A."/>
            <person name="Gujja S."/>
            <person name="Heilman E."/>
            <person name="Heiman D."/>
            <person name="Howarth C."/>
            <person name="Mehta T."/>
            <person name="Neiman D."/>
            <person name="Pearson M."/>
            <person name="Roberts A."/>
            <person name="Saif S."/>
            <person name="Shea T."/>
            <person name="Shenoy N."/>
            <person name="Sisk P."/>
            <person name="Stolte C."/>
            <person name="Sykes S."/>
            <person name="White J."/>
            <person name="Yandava C."/>
            <person name="Haas B."/>
            <person name="Nusbaum C."/>
            <person name="Birren B."/>
        </authorList>
    </citation>
    <scope>NUCLEOTIDE SEQUENCE [LARGE SCALE GENOMIC DNA]</scope>
    <source>
        <strain evidence="6 7">NRRL 6337</strain>
    </source>
</reference>
<dbReference type="AlphaFoldDB" id="A0A086TIN0"/>
<dbReference type="Gene3D" id="3.30.60.90">
    <property type="match status" value="2"/>
</dbReference>
<feature type="domain" description="ZZ-type" evidence="5">
    <location>
        <begin position="233"/>
        <end position="286"/>
    </location>
</feature>
<evidence type="ECO:0000256" key="3">
    <source>
        <dbReference type="ARBA" id="ARBA00022833"/>
    </source>
</evidence>
<dbReference type="PROSITE" id="PS50135">
    <property type="entry name" value="ZF_ZZ_2"/>
    <property type="match status" value="1"/>
</dbReference>
<dbReference type="CDD" id="cd02249">
    <property type="entry name" value="ZZ"/>
    <property type="match status" value="1"/>
</dbReference>
<evidence type="ECO:0000313" key="7">
    <source>
        <dbReference type="Proteomes" id="UP000243308"/>
    </source>
</evidence>
<evidence type="ECO:0000256" key="1">
    <source>
        <dbReference type="ARBA" id="ARBA00022723"/>
    </source>
</evidence>
<dbReference type="GO" id="GO:0008270">
    <property type="term" value="F:zinc ion binding"/>
    <property type="evidence" value="ECO:0007669"/>
    <property type="project" value="UniProtKB-KW"/>
</dbReference>
<dbReference type="InterPro" id="IPR043145">
    <property type="entry name" value="Znf_ZZ_sf"/>
</dbReference>
<accession>A0A086TIN0</accession>
<dbReference type="SUPFAM" id="SSF57850">
    <property type="entry name" value="RING/U-box"/>
    <property type="match status" value="2"/>
</dbReference>
<keyword evidence="1" id="KW-0479">Metal-binding</keyword>
<dbReference type="InterPro" id="IPR055936">
    <property type="entry name" value="DUF7514"/>
</dbReference>
<dbReference type="EMBL" id="KN042438">
    <property type="protein sequence ID" value="KFH61807.1"/>
    <property type="molecule type" value="Genomic_DNA"/>
</dbReference>
<protein>
    <recommendedName>
        <fullName evidence="5">ZZ-type domain-containing protein</fullName>
    </recommendedName>
</protein>
<evidence type="ECO:0000256" key="4">
    <source>
        <dbReference type="PROSITE-ProRule" id="PRU00228"/>
    </source>
</evidence>
<dbReference type="PANTHER" id="PTHR15090">
    <property type="entry name" value="SEQUESTOSOME 1-RELATED"/>
    <property type="match status" value="1"/>
</dbReference>
<dbReference type="OrthoDB" id="661148at2759"/>
<keyword evidence="2 4" id="KW-0863">Zinc-finger</keyword>
<dbReference type="Pfam" id="PF24355">
    <property type="entry name" value="DUF7514"/>
    <property type="match status" value="1"/>
</dbReference>
<name>A0A086TIN0_9FUNG</name>
<keyword evidence="3" id="KW-0862">Zinc</keyword>
<gene>
    <name evidence="6" type="ORF">MVEG_12316</name>
</gene>
<evidence type="ECO:0000259" key="5">
    <source>
        <dbReference type="PROSITE" id="PS50135"/>
    </source>
</evidence>
<dbReference type="Pfam" id="PF00569">
    <property type="entry name" value="ZZ"/>
    <property type="match status" value="1"/>
</dbReference>
<proteinExistence type="predicted"/>